<evidence type="ECO:0000313" key="3">
    <source>
        <dbReference type="Proteomes" id="UP000008144"/>
    </source>
</evidence>
<reference evidence="2" key="2">
    <citation type="journal article" date="2008" name="Genome Biol.">
        <title>Improved genome assembly and evidence-based global gene model set for the chordate Ciona intestinalis: new insight into intron and operon populations.</title>
        <authorList>
            <person name="Satou Y."/>
            <person name="Mineta K."/>
            <person name="Ogasawara M."/>
            <person name="Sasakura Y."/>
            <person name="Shoguchi E."/>
            <person name="Ueno K."/>
            <person name="Yamada L."/>
            <person name="Matsumoto J."/>
            <person name="Wasserscheid J."/>
            <person name="Dewar K."/>
            <person name="Wiley G.B."/>
            <person name="Macmil S.L."/>
            <person name="Roe B.A."/>
            <person name="Zeller R.W."/>
            <person name="Hastings K.E."/>
            <person name="Lemaire P."/>
            <person name="Lindquist E."/>
            <person name="Endo T."/>
            <person name="Hotta K."/>
            <person name="Inaba K."/>
        </authorList>
    </citation>
    <scope>NUCLEOTIDE SEQUENCE [LARGE SCALE GENOMIC DNA]</scope>
    <source>
        <strain evidence="2">wild type</strain>
    </source>
</reference>
<dbReference type="Ensembl" id="ENSCINT00000007445.3">
    <property type="protein sequence ID" value="ENSCINP00000007445.3"/>
    <property type="gene ID" value="ENSCING00000003616.3"/>
</dbReference>
<sequence length="220" mass="25046">MSEKAILLRRPRPPKNTPKFLPPIRSDQSQQTNYSIKNASPEMLTVPSSTFDGLHSPVPTMQSEYEPTISQGKRKAIRKTASYATSTDDTAGDTGGTWSKKGLVLPYKPRGPDPFPIRQPRHPLEVRQEYVLPDDSYYNPTAEFRLDDFLLNNKNGIPPRPAIRKTILSRANYQKLTRLLKAVAENKDVEQPVQITKINISDQFDIQPKQKRVPRRQVLL</sequence>
<keyword evidence="3" id="KW-1185">Reference proteome</keyword>
<name>F6U9B8_CIOIN</name>
<reference evidence="3" key="1">
    <citation type="journal article" date="2002" name="Science">
        <title>The draft genome of Ciona intestinalis: insights into chordate and vertebrate origins.</title>
        <authorList>
            <person name="Dehal P."/>
            <person name="Satou Y."/>
            <person name="Campbell R.K."/>
            <person name="Chapman J."/>
            <person name="Degnan B."/>
            <person name="De Tomaso A."/>
            <person name="Davidson B."/>
            <person name="Di Gregorio A."/>
            <person name="Gelpke M."/>
            <person name="Goodstein D.M."/>
            <person name="Harafuji N."/>
            <person name="Hastings K.E."/>
            <person name="Ho I."/>
            <person name="Hotta K."/>
            <person name="Huang W."/>
            <person name="Kawashima T."/>
            <person name="Lemaire P."/>
            <person name="Martinez D."/>
            <person name="Meinertzhagen I.A."/>
            <person name="Necula S."/>
            <person name="Nonaka M."/>
            <person name="Putnam N."/>
            <person name="Rash S."/>
            <person name="Saiga H."/>
            <person name="Satake M."/>
            <person name="Terry A."/>
            <person name="Yamada L."/>
            <person name="Wang H.G."/>
            <person name="Awazu S."/>
            <person name="Azumi K."/>
            <person name="Boore J."/>
            <person name="Branno M."/>
            <person name="Chin-Bow S."/>
            <person name="DeSantis R."/>
            <person name="Doyle S."/>
            <person name="Francino P."/>
            <person name="Keys D.N."/>
            <person name="Haga S."/>
            <person name="Hayashi H."/>
            <person name="Hino K."/>
            <person name="Imai K.S."/>
            <person name="Inaba K."/>
            <person name="Kano S."/>
            <person name="Kobayashi K."/>
            <person name="Kobayashi M."/>
            <person name="Lee B.I."/>
            <person name="Makabe K.W."/>
            <person name="Manohar C."/>
            <person name="Matassi G."/>
            <person name="Medina M."/>
            <person name="Mochizuki Y."/>
            <person name="Mount S."/>
            <person name="Morishita T."/>
            <person name="Miura S."/>
            <person name="Nakayama A."/>
            <person name="Nishizaka S."/>
            <person name="Nomoto H."/>
            <person name="Ohta F."/>
            <person name="Oishi K."/>
            <person name="Rigoutsos I."/>
            <person name="Sano M."/>
            <person name="Sasaki A."/>
            <person name="Sasakura Y."/>
            <person name="Shoguchi E."/>
            <person name="Shin-i T."/>
            <person name="Spagnuolo A."/>
            <person name="Stainier D."/>
            <person name="Suzuki M.M."/>
            <person name="Tassy O."/>
            <person name="Takatori N."/>
            <person name="Tokuoka M."/>
            <person name="Yagi K."/>
            <person name="Yoshizaki F."/>
            <person name="Wada S."/>
            <person name="Zhang C."/>
            <person name="Hyatt P.D."/>
            <person name="Larimer F."/>
            <person name="Detter C."/>
            <person name="Doggett N."/>
            <person name="Glavina T."/>
            <person name="Hawkins T."/>
            <person name="Richardson P."/>
            <person name="Lucas S."/>
            <person name="Kohara Y."/>
            <person name="Levine M."/>
            <person name="Satoh N."/>
            <person name="Rokhsar D.S."/>
        </authorList>
    </citation>
    <scope>NUCLEOTIDE SEQUENCE [LARGE SCALE GENOMIC DNA]</scope>
</reference>
<organism evidence="2 3">
    <name type="scientific">Ciona intestinalis</name>
    <name type="common">Transparent sea squirt</name>
    <name type="synonym">Ascidia intestinalis</name>
    <dbReference type="NCBI Taxonomy" id="7719"/>
    <lineage>
        <taxon>Eukaryota</taxon>
        <taxon>Metazoa</taxon>
        <taxon>Chordata</taxon>
        <taxon>Tunicata</taxon>
        <taxon>Ascidiacea</taxon>
        <taxon>Phlebobranchia</taxon>
        <taxon>Cionidae</taxon>
        <taxon>Ciona</taxon>
    </lineage>
</organism>
<dbReference type="HOGENOM" id="CLU_1258625_0_0_1"/>
<feature type="compositionally biased region" description="Polar residues" evidence="1">
    <location>
        <begin position="26"/>
        <end position="38"/>
    </location>
</feature>
<protein>
    <submittedName>
        <fullName evidence="2">Uncharacterized protein</fullName>
    </submittedName>
</protein>
<dbReference type="STRING" id="7719.ENSCINP00000007445"/>
<dbReference type="InParanoid" id="F6U9B8"/>
<evidence type="ECO:0000313" key="2">
    <source>
        <dbReference type="Ensembl" id="ENSCINP00000007445.3"/>
    </source>
</evidence>
<evidence type="ECO:0000256" key="1">
    <source>
        <dbReference type="SAM" id="MobiDB-lite"/>
    </source>
</evidence>
<dbReference type="EMBL" id="EAAA01001754">
    <property type="status" value="NOT_ANNOTATED_CDS"/>
    <property type="molecule type" value="Genomic_DNA"/>
</dbReference>
<reference evidence="2" key="3">
    <citation type="submission" date="2025-08" db="UniProtKB">
        <authorList>
            <consortium name="Ensembl"/>
        </authorList>
    </citation>
    <scope>IDENTIFICATION</scope>
</reference>
<accession>F6U9B8</accession>
<reference evidence="2" key="4">
    <citation type="submission" date="2025-09" db="UniProtKB">
        <authorList>
            <consortium name="Ensembl"/>
        </authorList>
    </citation>
    <scope>IDENTIFICATION</scope>
</reference>
<feature type="compositionally biased region" description="Polar residues" evidence="1">
    <location>
        <begin position="59"/>
        <end position="71"/>
    </location>
</feature>
<proteinExistence type="predicted"/>
<feature type="region of interest" description="Disordered" evidence="1">
    <location>
        <begin position="1"/>
        <end position="105"/>
    </location>
</feature>
<dbReference type="Proteomes" id="UP000008144">
    <property type="component" value="Chromosome 3"/>
</dbReference>
<dbReference type="AlphaFoldDB" id="F6U9B8"/>
<feature type="compositionally biased region" description="Low complexity" evidence="1">
    <location>
        <begin position="80"/>
        <end position="89"/>
    </location>
</feature>